<sequence length="122" mass="13981">MLVSPVVEQFVQKNLLQHPNTSDDWSVLTTLMLDKDKCFIPAKINFLASMQFKKNFTLIFKCRDLLKDAITIAYASKPMILPVMFSPNISTIPQIILYFTGIPRLTERKKHPSAGFFRICIS</sequence>
<comment type="caution">
    <text evidence="1">The sequence shown here is derived from an EMBL/GenBank/DDBJ whole genome shotgun (WGS) entry which is preliminary data.</text>
</comment>
<dbReference type="InParanoid" id="A0A0V1BJB9"/>
<reference evidence="1 2" key="1">
    <citation type="submission" date="2015-01" db="EMBL/GenBank/DDBJ databases">
        <title>Evolution of Trichinella species and genotypes.</title>
        <authorList>
            <person name="Korhonen P.K."/>
            <person name="Edoardo P."/>
            <person name="Giuseppe L.R."/>
            <person name="Gasser R.B."/>
        </authorList>
    </citation>
    <scope>NUCLEOTIDE SEQUENCE [LARGE SCALE GENOMIC DNA]</scope>
    <source>
        <strain evidence="1">ISS3</strain>
    </source>
</reference>
<dbReference type="Proteomes" id="UP000054776">
    <property type="component" value="Unassembled WGS sequence"/>
</dbReference>
<accession>A0A0V1BJB9</accession>
<name>A0A0V1BJB9_TRISP</name>
<organism evidence="1 2">
    <name type="scientific">Trichinella spiralis</name>
    <name type="common">Trichina worm</name>
    <dbReference type="NCBI Taxonomy" id="6334"/>
    <lineage>
        <taxon>Eukaryota</taxon>
        <taxon>Metazoa</taxon>
        <taxon>Ecdysozoa</taxon>
        <taxon>Nematoda</taxon>
        <taxon>Enoplea</taxon>
        <taxon>Dorylaimia</taxon>
        <taxon>Trichinellida</taxon>
        <taxon>Trichinellidae</taxon>
        <taxon>Trichinella</taxon>
    </lineage>
</organism>
<protein>
    <submittedName>
        <fullName evidence="1">Uncharacterized protein</fullName>
    </submittedName>
</protein>
<evidence type="ECO:0000313" key="1">
    <source>
        <dbReference type="EMBL" id="KRY37259.1"/>
    </source>
</evidence>
<evidence type="ECO:0000313" key="2">
    <source>
        <dbReference type="Proteomes" id="UP000054776"/>
    </source>
</evidence>
<dbReference type="AlphaFoldDB" id="A0A0V1BJB9"/>
<dbReference type="EMBL" id="JYDH01000035">
    <property type="protein sequence ID" value="KRY37259.1"/>
    <property type="molecule type" value="Genomic_DNA"/>
</dbReference>
<proteinExistence type="predicted"/>
<dbReference type="OrthoDB" id="10466846at2759"/>
<gene>
    <name evidence="1" type="ORF">T01_12370</name>
</gene>
<keyword evidence="2" id="KW-1185">Reference proteome</keyword>